<dbReference type="AlphaFoldDB" id="A0A067L8N4"/>
<evidence type="ECO:0000313" key="1">
    <source>
        <dbReference type="EMBL" id="KDP44806.1"/>
    </source>
</evidence>
<accession>A0A067L8N4</accession>
<dbReference type="Proteomes" id="UP000027138">
    <property type="component" value="Unassembled WGS sequence"/>
</dbReference>
<name>A0A067L8N4_JATCU</name>
<keyword evidence="2" id="KW-1185">Reference proteome</keyword>
<dbReference type="EMBL" id="KK914240">
    <property type="protein sequence ID" value="KDP44806.1"/>
    <property type="molecule type" value="Genomic_DNA"/>
</dbReference>
<proteinExistence type="predicted"/>
<evidence type="ECO:0000313" key="2">
    <source>
        <dbReference type="Proteomes" id="UP000027138"/>
    </source>
</evidence>
<gene>
    <name evidence="1" type="ORF">JCGZ_01306</name>
</gene>
<organism evidence="1 2">
    <name type="scientific">Jatropha curcas</name>
    <name type="common">Barbados nut</name>
    <dbReference type="NCBI Taxonomy" id="180498"/>
    <lineage>
        <taxon>Eukaryota</taxon>
        <taxon>Viridiplantae</taxon>
        <taxon>Streptophyta</taxon>
        <taxon>Embryophyta</taxon>
        <taxon>Tracheophyta</taxon>
        <taxon>Spermatophyta</taxon>
        <taxon>Magnoliopsida</taxon>
        <taxon>eudicotyledons</taxon>
        <taxon>Gunneridae</taxon>
        <taxon>Pentapetalae</taxon>
        <taxon>rosids</taxon>
        <taxon>fabids</taxon>
        <taxon>Malpighiales</taxon>
        <taxon>Euphorbiaceae</taxon>
        <taxon>Crotonoideae</taxon>
        <taxon>Jatropheae</taxon>
        <taxon>Jatropha</taxon>
    </lineage>
</organism>
<reference evidence="1 2" key="1">
    <citation type="journal article" date="2014" name="PLoS ONE">
        <title>Global Analysis of Gene Expression Profiles in Physic Nut (Jatropha curcas L.) Seedlings Exposed to Salt Stress.</title>
        <authorList>
            <person name="Zhang L."/>
            <person name="Zhang C."/>
            <person name="Wu P."/>
            <person name="Chen Y."/>
            <person name="Li M."/>
            <person name="Jiang H."/>
            <person name="Wu G."/>
        </authorList>
    </citation>
    <scope>NUCLEOTIDE SEQUENCE [LARGE SCALE GENOMIC DNA]</scope>
    <source>
        <strain evidence="2">cv. GZQX0401</strain>
        <tissue evidence="1">Young leaves</tissue>
    </source>
</reference>
<protein>
    <submittedName>
        <fullName evidence="1">Uncharacterized protein</fullName>
    </submittedName>
</protein>
<sequence length="79" mass="8590">MGRGGKEHEEEDGVLDQFLTHIKVIALQRMPQPYLALNDSVAGLELEVGQVNMTKIISTVVLGRLKGELSTVAMCTHAT</sequence>